<evidence type="ECO:0000313" key="2">
    <source>
        <dbReference type="EMBL" id="KAK9104020.1"/>
    </source>
</evidence>
<proteinExistence type="predicted"/>
<accession>A0AAP0F2A9</accession>
<sequence>MVAIAKAEDEEAVFDSGRPAAGTDGLFSDVDPSRPVEMEEEEEEESTEKGAVAAGDSPLETVPAPTPISGNWVLLNSIRFTRSDKSNLFPFFTNEPSYRKWALKSSSFIWTWNGQCNAEEIPSIWGRRVLWSSK</sequence>
<name>A0AAP0F2A9_9MAGN</name>
<comment type="caution">
    <text evidence="2">The sequence shown here is derived from an EMBL/GenBank/DDBJ whole genome shotgun (WGS) entry which is preliminary data.</text>
</comment>
<keyword evidence="3" id="KW-1185">Reference proteome</keyword>
<protein>
    <submittedName>
        <fullName evidence="2">Uncharacterized protein</fullName>
    </submittedName>
</protein>
<feature type="region of interest" description="Disordered" evidence="1">
    <location>
        <begin position="1"/>
        <end position="64"/>
    </location>
</feature>
<gene>
    <name evidence="2" type="ORF">Scep_020864</name>
</gene>
<dbReference type="EMBL" id="JBBNAG010000009">
    <property type="protein sequence ID" value="KAK9104020.1"/>
    <property type="molecule type" value="Genomic_DNA"/>
</dbReference>
<evidence type="ECO:0000256" key="1">
    <source>
        <dbReference type="SAM" id="MobiDB-lite"/>
    </source>
</evidence>
<reference evidence="2 3" key="1">
    <citation type="submission" date="2024-01" db="EMBL/GenBank/DDBJ databases">
        <title>Genome assemblies of Stephania.</title>
        <authorList>
            <person name="Yang L."/>
        </authorList>
    </citation>
    <scope>NUCLEOTIDE SEQUENCE [LARGE SCALE GENOMIC DNA]</scope>
    <source>
        <strain evidence="2">JXDWG</strain>
        <tissue evidence="2">Leaf</tissue>
    </source>
</reference>
<evidence type="ECO:0000313" key="3">
    <source>
        <dbReference type="Proteomes" id="UP001419268"/>
    </source>
</evidence>
<dbReference type="AlphaFoldDB" id="A0AAP0F2A9"/>
<dbReference type="Proteomes" id="UP001419268">
    <property type="component" value="Unassembled WGS sequence"/>
</dbReference>
<organism evidence="2 3">
    <name type="scientific">Stephania cephalantha</name>
    <dbReference type="NCBI Taxonomy" id="152367"/>
    <lineage>
        <taxon>Eukaryota</taxon>
        <taxon>Viridiplantae</taxon>
        <taxon>Streptophyta</taxon>
        <taxon>Embryophyta</taxon>
        <taxon>Tracheophyta</taxon>
        <taxon>Spermatophyta</taxon>
        <taxon>Magnoliopsida</taxon>
        <taxon>Ranunculales</taxon>
        <taxon>Menispermaceae</taxon>
        <taxon>Menispermoideae</taxon>
        <taxon>Cissampelideae</taxon>
        <taxon>Stephania</taxon>
    </lineage>
</organism>